<accession>A0A7J0F1Q2</accession>
<evidence type="ECO:0000256" key="1">
    <source>
        <dbReference type="SAM" id="MobiDB-lite"/>
    </source>
</evidence>
<dbReference type="Proteomes" id="UP000585474">
    <property type="component" value="Unassembled WGS sequence"/>
</dbReference>
<protein>
    <submittedName>
        <fullName evidence="2">Uncharacterized protein</fullName>
    </submittedName>
</protein>
<sequence>MESRARRSRRNLWTVMEGDLEDIGAKEGRYHMEIVPRNQESGRRWNLNDLILSQARWLTSPISKVKLHVDECINGGSTTQSKKKIAKSSKAMSRRTPVVASREGTSARPGDALGLNASMLENSTVVVLTSSLTERGRKLRDRAMIQHARAESIGTERVRAQQRATELEKQATESGVRGQQAAEEAEGGTGRHHGGAQDEGRRA</sequence>
<feature type="region of interest" description="Disordered" evidence="1">
    <location>
        <begin position="154"/>
        <end position="203"/>
    </location>
</feature>
<feature type="region of interest" description="Disordered" evidence="1">
    <location>
        <begin position="77"/>
        <end position="110"/>
    </location>
</feature>
<reference evidence="2 3" key="1">
    <citation type="submission" date="2019-07" db="EMBL/GenBank/DDBJ databases">
        <title>De Novo Assembly of kiwifruit Actinidia rufa.</title>
        <authorList>
            <person name="Sugita-Konishi S."/>
            <person name="Sato K."/>
            <person name="Mori E."/>
            <person name="Abe Y."/>
            <person name="Kisaki G."/>
            <person name="Hamano K."/>
            <person name="Suezawa K."/>
            <person name="Otani M."/>
            <person name="Fukuda T."/>
            <person name="Manabe T."/>
            <person name="Gomi K."/>
            <person name="Tabuchi M."/>
            <person name="Akimitsu K."/>
            <person name="Kataoka I."/>
        </authorList>
    </citation>
    <scope>NUCLEOTIDE SEQUENCE [LARGE SCALE GENOMIC DNA]</scope>
    <source>
        <strain evidence="3">cv. Fuchu</strain>
    </source>
</reference>
<keyword evidence="3" id="KW-1185">Reference proteome</keyword>
<proteinExistence type="predicted"/>
<comment type="caution">
    <text evidence="2">The sequence shown here is derived from an EMBL/GenBank/DDBJ whole genome shotgun (WGS) entry which is preliminary data.</text>
</comment>
<name>A0A7J0F1Q2_9ERIC</name>
<evidence type="ECO:0000313" key="2">
    <source>
        <dbReference type="EMBL" id="GFY92604.1"/>
    </source>
</evidence>
<evidence type="ECO:0000313" key="3">
    <source>
        <dbReference type="Proteomes" id="UP000585474"/>
    </source>
</evidence>
<organism evidence="2 3">
    <name type="scientific">Actinidia rufa</name>
    <dbReference type="NCBI Taxonomy" id="165716"/>
    <lineage>
        <taxon>Eukaryota</taxon>
        <taxon>Viridiplantae</taxon>
        <taxon>Streptophyta</taxon>
        <taxon>Embryophyta</taxon>
        <taxon>Tracheophyta</taxon>
        <taxon>Spermatophyta</taxon>
        <taxon>Magnoliopsida</taxon>
        <taxon>eudicotyledons</taxon>
        <taxon>Gunneridae</taxon>
        <taxon>Pentapetalae</taxon>
        <taxon>asterids</taxon>
        <taxon>Ericales</taxon>
        <taxon>Actinidiaceae</taxon>
        <taxon>Actinidia</taxon>
    </lineage>
</organism>
<gene>
    <name evidence="2" type="ORF">Acr_08g0010000</name>
</gene>
<feature type="compositionally biased region" description="Basic and acidic residues" evidence="1">
    <location>
        <begin position="154"/>
        <end position="171"/>
    </location>
</feature>
<dbReference type="AlphaFoldDB" id="A0A7J0F1Q2"/>
<dbReference type="EMBL" id="BJWL01000008">
    <property type="protein sequence ID" value="GFY92604.1"/>
    <property type="molecule type" value="Genomic_DNA"/>
</dbReference>